<protein>
    <submittedName>
        <fullName evidence="1">Uncharacterized protein</fullName>
    </submittedName>
</protein>
<accession>A0A484KQN3</accession>
<sequence length="87" mass="10003">MDMLPCDCRFFVQCTDHQMSRHPPLRSIFVTSLHHQHSWRGIAVPFVGGRRAGPRGETLGQLSLFRFRLPPFVSSLSLLFIIEIESH</sequence>
<dbReference type="Proteomes" id="UP000595140">
    <property type="component" value="Unassembled WGS sequence"/>
</dbReference>
<dbReference type="AlphaFoldDB" id="A0A484KQN3"/>
<keyword evidence="2" id="KW-1185">Reference proteome</keyword>
<organism evidence="1 2">
    <name type="scientific">Cuscuta campestris</name>
    <dbReference type="NCBI Taxonomy" id="132261"/>
    <lineage>
        <taxon>Eukaryota</taxon>
        <taxon>Viridiplantae</taxon>
        <taxon>Streptophyta</taxon>
        <taxon>Embryophyta</taxon>
        <taxon>Tracheophyta</taxon>
        <taxon>Spermatophyta</taxon>
        <taxon>Magnoliopsida</taxon>
        <taxon>eudicotyledons</taxon>
        <taxon>Gunneridae</taxon>
        <taxon>Pentapetalae</taxon>
        <taxon>asterids</taxon>
        <taxon>lamiids</taxon>
        <taxon>Solanales</taxon>
        <taxon>Convolvulaceae</taxon>
        <taxon>Cuscuteae</taxon>
        <taxon>Cuscuta</taxon>
        <taxon>Cuscuta subgen. Grammica</taxon>
        <taxon>Cuscuta sect. Cleistogrammica</taxon>
    </lineage>
</organism>
<evidence type="ECO:0000313" key="2">
    <source>
        <dbReference type="Proteomes" id="UP000595140"/>
    </source>
</evidence>
<dbReference type="EMBL" id="OOIL02000537">
    <property type="protein sequence ID" value="VFQ66244.1"/>
    <property type="molecule type" value="Genomic_DNA"/>
</dbReference>
<proteinExistence type="predicted"/>
<reference evidence="1 2" key="1">
    <citation type="submission" date="2018-04" db="EMBL/GenBank/DDBJ databases">
        <authorList>
            <person name="Vogel A."/>
        </authorList>
    </citation>
    <scope>NUCLEOTIDE SEQUENCE [LARGE SCALE GENOMIC DNA]</scope>
</reference>
<gene>
    <name evidence="1" type="ORF">CCAM_LOCUS8020</name>
</gene>
<name>A0A484KQN3_9ASTE</name>
<evidence type="ECO:0000313" key="1">
    <source>
        <dbReference type="EMBL" id="VFQ66244.1"/>
    </source>
</evidence>